<reference evidence="2" key="1">
    <citation type="submission" date="2020-04" db="EMBL/GenBank/DDBJ databases">
        <authorList>
            <person name="Zhang T."/>
        </authorList>
    </citation>
    <scope>NUCLEOTIDE SEQUENCE</scope>
    <source>
        <strain evidence="2">HKST-UBA14</strain>
    </source>
</reference>
<dbReference type="EMBL" id="JAGQLK010000028">
    <property type="protein sequence ID" value="MCA9383112.1"/>
    <property type="molecule type" value="Genomic_DNA"/>
</dbReference>
<organism evidence="2 3">
    <name type="scientific">Candidatus Dojkabacteria bacterium</name>
    <dbReference type="NCBI Taxonomy" id="2099670"/>
    <lineage>
        <taxon>Bacteria</taxon>
        <taxon>Candidatus Dojkabacteria</taxon>
    </lineage>
</organism>
<gene>
    <name evidence="2" type="ORF">KC909_01985</name>
</gene>
<dbReference type="InterPro" id="IPR003646">
    <property type="entry name" value="SH3-like_bac-type"/>
</dbReference>
<feature type="domain" description="SH3b" evidence="1">
    <location>
        <begin position="337"/>
        <end position="403"/>
    </location>
</feature>
<dbReference type="Proteomes" id="UP000783287">
    <property type="component" value="Unassembled WGS sequence"/>
</dbReference>
<dbReference type="AlphaFoldDB" id="A0A955RIU2"/>
<protein>
    <submittedName>
        <fullName evidence="2">SH3 domain-containing protein</fullName>
    </submittedName>
</protein>
<evidence type="ECO:0000313" key="3">
    <source>
        <dbReference type="Proteomes" id="UP000783287"/>
    </source>
</evidence>
<dbReference type="PROSITE" id="PS51781">
    <property type="entry name" value="SH3B"/>
    <property type="match status" value="1"/>
</dbReference>
<evidence type="ECO:0000259" key="1">
    <source>
        <dbReference type="PROSITE" id="PS51781"/>
    </source>
</evidence>
<sequence length="403" mass="44898">MPKIKNTTISFLLITFCLLIIGGIKVYGIEQTAKDSMAVDTDLITLEDNFGLPDSIVITPLFLEVDDFVSDADWYRGLFYYQTVRLNQGDILFHYVVLSDGTIVEGNSKKQDQKVPVEGESSPILIAYLASENAQDFEPEAKDPISKLILDIANTQAIPLENISVKRMDFIARDQEAVVMRTDVIGGRWGRSLTNMIDTIRPNYSPIEKQYSFAVENVELPTDTVNYGDDIIANITIKNTSDFALLQGTEGEILVSKVDGDFSNFYVNNVWLSLTQAPLMETGQVIKSDESLTFQLRLSTPLAFEQITEKFQLINAVGQPYPGTEFELTLQVARLDSEVVEILDTETGTLNVRASASGFSEVISRVNPGQRFIVLERNSGGWVKIDLGDNQSGWVSQQYTKTL</sequence>
<name>A0A955RIU2_9BACT</name>
<comment type="caution">
    <text evidence="2">The sequence shown here is derived from an EMBL/GenBank/DDBJ whole genome shotgun (WGS) entry which is preliminary data.</text>
</comment>
<accession>A0A955RIU2</accession>
<evidence type="ECO:0000313" key="2">
    <source>
        <dbReference type="EMBL" id="MCA9383112.1"/>
    </source>
</evidence>
<proteinExistence type="predicted"/>
<reference evidence="2" key="2">
    <citation type="journal article" date="2021" name="Microbiome">
        <title>Successional dynamics and alternative stable states in a saline activated sludge microbial community over 9 years.</title>
        <authorList>
            <person name="Wang Y."/>
            <person name="Ye J."/>
            <person name="Ju F."/>
            <person name="Liu L."/>
            <person name="Boyd J.A."/>
            <person name="Deng Y."/>
            <person name="Parks D.H."/>
            <person name="Jiang X."/>
            <person name="Yin X."/>
            <person name="Woodcroft B.J."/>
            <person name="Tyson G.W."/>
            <person name="Hugenholtz P."/>
            <person name="Polz M.F."/>
            <person name="Zhang T."/>
        </authorList>
    </citation>
    <scope>NUCLEOTIDE SEQUENCE</scope>
    <source>
        <strain evidence="2">HKST-UBA14</strain>
    </source>
</reference>
<dbReference type="Gene3D" id="2.30.30.40">
    <property type="entry name" value="SH3 Domains"/>
    <property type="match status" value="1"/>
</dbReference>
<dbReference type="SMART" id="SM00287">
    <property type="entry name" value="SH3b"/>
    <property type="match status" value="1"/>
</dbReference>
<dbReference type="Pfam" id="PF08239">
    <property type="entry name" value="SH3_3"/>
    <property type="match status" value="1"/>
</dbReference>